<reference evidence="1" key="1">
    <citation type="submission" date="2013-07" db="EMBL/GenBank/DDBJ databases">
        <title>The genome of an arbuscular mycorrhizal fungus provides insights into the evolution of the oldest plant symbiosis.</title>
        <authorList>
            <consortium name="DOE Joint Genome Institute"/>
            <person name="Tisserant E."/>
            <person name="Malbreil M."/>
            <person name="Kuo A."/>
            <person name="Kohler A."/>
            <person name="Symeonidi A."/>
            <person name="Balestrini R."/>
            <person name="Charron P."/>
            <person name="Duensing N."/>
            <person name="Frei-dit-Frey N."/>
            <person name="Gianinazzi-Pearson V."/>
            <person name="Gilbert B."/>
            <person name="Handa Y."/>
            <person name="Hijri M."/>
            <person name="Kaul R."/>
            <person name="Kawaguchi M."/>
            <person name="Krajinski F."/>
            <person name="Lammers P."/>
            <person name="Lapierre D."/>
            <person name="Masclaux F.G."/>
            <person name="Murat C."/>
            <person name="Morin E."/>
            <person name="Ndikumana S."/>
            <person name="Pagni M."/>
            <person name="Petitpierre D."/>
            <person name="Requena N."/>
            <person name="Rosikiewicz P."/>
            <person name="Riley R."/>
            <person name="Saito K."/>
            <person name="San Clemente H."/>
            <person name="Shapiro H."/>
            <person name="van Tuinen D."/>
            <person name="Becard G."/>
            <person name="Bonfante P."/>
            <person name="Paszkowski U."/>
            <person name="Shachar-Hill Y."/>
            <person name="Young J.P."/>
            <person name="Sanders I.R."/>
            <person name="Henrissat B."/>
            <person name="Rensing S.A."/>
            <person name="Grigoriev I.V."/>
            <person name="Corradi N."/>
            <person name="Roux C."/>
            <person name="Martin F."/>
        </authorList>
    </citation>
    <scope>NUCLEOTIDE SEQUENCE</scope>
    <source>
        <strain evidence="1">DAOM 197198</strain>
    </source>
</reference>
<dbReference type="AlphaFoldDB" id="U9TR04"/>
<gene>
    <name evidence="1" type="ORF">GLOINDRAFT_29278</name>
</gene>
<sequence length="127" mass="14625">MRLAKEVQTFKEKLKRAFSSYLSLSEVLAEYRYDSDGIDSIPPTYEIQDENKIFKRCMEEVLGRLRTYGTLQSDSLEAMRNEYVVTLLHAGIHIVIDITNKNLSMKPQYGIIGEESRGQVNYAIKVI</sequence>
<protein>
    <submittedName>
        <fullName evidence="1">Uncharacterized protein</fullName>
    </submittedName>
</protein>
<dbReference type="HOGENOM" id="CLU_057569_3_0_1"/>
<accession>U9TR04</accession>
<proteinExistence type="predicted"/>
<name>U9TR04_RHIID</name>
<dbReference type="EMBL" id="KI286942">
    <property type="protein sequence ID" value="ESA10579.1"/>
    <property type="molecule type" value="Genomic_DNA"/>
</dbReference>
<organism evidence="1">
    <name type="scientific">Rhizophagus irregularis (strain DAOM 181602 / DAOM 197198 / MUCL 43194)</name>
    <name type="common">Arbuscular mycorrhizal fungus</name>
    <name type="synonym">Glomus intraradices</name>
    <dbReference type="NCBI Taxonomy" id="747089"/>
    <lineage>
        <taxon>Eukaryota</taxon>
        <taxon>Fungi</taxon>
        <taxon>Fungi incertae sedis</taxon>
        <taxon>Mucoromycota</taxon>
        <taxon>Glomeromycotina</taxon>
        <taxon>Glomeromycetes</taxon>
        <taxon>Glomerales</taxon>
        <taxon>Glomeraceae</taxon>
        <taxon>Rhizophagus</taxon>
    </lineage>
</organism>
<evidence type="ECO:0000313" key="1">
    <source>
        <dbReference type="EMBL" id="ESA10579.1"/>
    </source>
</evidence>